<dbReference type="InterPro" id="IPR008757">
    <property type="entry name" value="Peptidase_M6-like_domain"/>
</dbReference>
<feature type="domain" description="Peptidase M6-like" evidence="1">
    <location>
        <begin position="25"/>
        <end position="140"/>
    </location>
</feature>
<name>X0ZNH5_9ZZZZ</name>
<protein>
    <recommendedName>
        <fullName evidence="1">Peptidase M6-like domain-containing protein</fullName>
    </recommendedName>
</protein>
<sequence>DVDSRRLFCDAVHAVDDSINFKKYKHIVIVHAGYGQETSGKLSDLWSAYYIFRPPVYADGLILTKVIVVPEDQAEGKNTLGVYAHEFMHSLGLPDLYPAKGLKKKYLDMYDVMDGGFKNGESPGGSSPSHPGAWSKLQLGWPVKTRMIYSGSIENVTIWPLEDKSDKIQAVILPSSNGRYYLVEVRQKSGFDKYLPESGVLITLVNEKLPPQSGMVR</sequence>
<dbReference type="AlphaFoldDB" id="X0ZNH5"/>
<dbReference type="SUPFAM" id="SSF55486">
    <property type="entry name" value="Metalloproteases ('zincins'), catalytic domain"/>
    <property type="match status" value="1"/>
</dbReference>
<accession>X0ZNH5</accession>
<reference evidence="2" key="1">
    <citation type="journal article" date="2014" name="Front. Microbiol.">
        <title>High frequency of phylogenetically diverse reductive dehalogenase-homologous genes in deep subseafloor sedimentary metagenomes.</title>
        <authorList>
            <person name="Kawai M."/>
            <person name="Futagami T."/>
            <person name="Toyoda A."/>
            <person name="Takaki Y."/>
            <person name="Nishi S."/>
            <person name="Hori S."/>
            <person name="Arai W."/>
            <person name="Tsubouchi T."/>
            <person name="Morono Y."/>
            <person name="Uchiyama I."/>
            <person name="Ito T."/>
            <person name="Fujiyama A."/>
            <person name="Inagaki F."/>
            <person name="Takami H."/>
        </authorList>
    </citation>
    <scope>NUCLEOTIDE SEQUENCE</scope>
    <source>
        <strain evidence="2">Expedition CK06-06</strain>
    </source>
</reference>
<dbReference type="EMBL" id="BARS01054550">
    <property type="protein sequence ID" value="GAG49751.1"/>
    <property type="molecule type" value="Genomic_DNA"/>
</dbReference>
<dbReference type="PANTHER" id="PTHR41775">
    <property type="entry name" value="SECRETED PROTEIN-RELATED"/>
    <property type="match status" value="1"/>
</dbReference>
<organism evidence="2">
    <name type="scientific">marine sediment metagenome</name>
    <dbReference type="NCBI Taxonomy" id="412755"/>
    <lineage>
        <taxon>unclassified sequences</taxon>
        <taxon>metagenomes</taxon>
        <taxon>ecological metagenomes</taxon>
    </lineage>
</organism>
<gene>
    <name evidence="2" type="ORF">S01H1_80737</name>
</gene>
<comment type="caution">
    <text evidence="2">The sequence shown here is derived from an EMBL/GenBank/DDBJ whole genome shotgun (WGS) entry which is preliminary data.</text>
</comment>
<feature type="non-terminal residue" evidence="2">
    <location>
        <position position="1"/>
    </location>
</feature>
<dbReference type="GO" id="GO:0008233">
    <property type="term" value="F:peptidase activity"/>
    <property type="evidence" value="ECO:0007669"/>
    <property type="project" value="InterPro"/>
</dbReference>
<dbReference type="PANTHER" id="PTHR41775:SF1">
    <property type="entry name" value="PEPTIDASE M6-LIKE DOMAIN-CONTAINING PROTEIN"/>
    <property type="match status" value="1"/>
</dbReference>
<evidence type="ECO:0000259" key="1">
    <source>
        <dbReference type="Pfam" id="PF05547"/>
    </source>
</evidence>
<proteinExistence type="predicted"/>
<evidence type="ECO:0000313" key="2">
    <source>
        <dbReference type="EMBL" id="GAG49751.1"/>
    </source>
</evidence>
<dbReference type="GO" id="GO:0006508">
    <property type="term" value="P:proteolysis"/>
    <property type="evidence" value="ECO:0007669"/>
    <property type="project" value="InterPro"/>
</dbReference>
<feature type="non-terminal residue" evidence="2">
    <location>
        <position position="217"/>
    </location>
</feature>
<dbReference type="Pfam" id="PF05547">
    <property type="entry name" value="Peptidase_M6"/>
    <property type="match status" value="1"/>
</dbReference>